<evidence type="ECO:0000256" key="1">
    <source>
        <dbReference type="ARBA" id="ARBA00023004"/>
    </source>
</evidence>
<dbReference type="SUPFAM" id="SSF50037">
    <property type="entry name" value="C-terminal domain of transcriptional repressors"/>
    <property type="match status" value="1"/>
</dbReference>
<dbReference type="InterPro" id="IPR038157">
    <property type="entry name" value="FeoA_core_dom"/>
</dbReference>
<gene>
    <name evidence="3" type="ORF">HCR_05180</name>
</gene>
<dbReference type="InterPro" id="IPR008988">
    <property type="entry name" value="Transcriptional_repressor_C"/>
</dbReference>
<evidence type="ECO:0000313" key="3">
    <source>
        <dbReference type="EMBL" id="BDY12206.1"/>
    </source>
</evidence>
<dbReference type="RefSeq" id="WP_286337408.1">
    <property type="nucleotide sequence ID" value="NZ_AP027370.1"/>
</dbReference>
<keyword evidence="4" id="KW-1185">Reference proteome</keyword>
<dbReference type="Gene3D" id="2.30.30.90">
    <property type="match status" value="1"/>
</dbReference>
<name>A0ABN6WT99_9BACT</name>
<evidence type="ECO:0000259" key="2">
    <source>
        <dbReference type="SMART" id="SM00899"/>
    </source>
</evidence>
<keyword evidence="1" id="KW-0408">Iron</keyword>
<accession>A0ABN6WT99</accession>
<dbReference type="Proteomes" id="UP001321445">
    <property type="component" value="Chromosome"/>
</dbReference>
<proteinExistence type="predicted"/>
<dbReference type="SMART" id="SM00899">
    <property type="entry name" value="FeoA"/>
    <property type="match status" value="1"/>
</dbReference>
<protein>
    <recommendedName>
        <fullName evidence="2">Ferrous iron transporter FeoA-like domain-containing protein</fullName>
    </recommendedName>
</protein>
<sequence length="79" mass="8769">MKPITECPIGCEGTIVRIRAKEPIKGRLFSLGLAKGSELKVLDHTLAKQTWEVESDGTKIALREEEAASVYIEPKECKQ</sequence>
<organism evidence="3 4">
    <name type="scientific">Hydrogenimonas cancrithermarum</name>
    <dbReference type="NCBI Taxonomy" id="2993563"/>
    <lineage>
        <taxon>Bacteria</taxon>
        <taxon>Pseudomonadati</taxon>
        <taxon>Campylobacterota</taxon>
        <taxon>Epsilonproteobacteria</taxon>
        <taxon>Campylobacterales</taxon>
        <taxon>Hydrogenimonadaceae</taxon>
        <taxon>Hydrogenimonas</taxon>
    </lineage>
</organism>
<dbReference type="InterPro" id="IPR007167">
    <property type="entry name" value="Fe-transptr_FeoA-like"/>
</dbReference>
<feature type="domain" description="Ferrous iron transporter FeoA-like" evidence="2">
    <location>
        <begin position="2"/>
        <end position="74"/>
    </location>
</feature>
<reference evidence="3 4" key="1">
    <citation type="submission" date="2023-03" db="EMBL/GenBank/DDBJ databases">
        <title>Description of Hydrogenimonas sp. ISO32.</title>
        <authorList>
            <person name="Mino S."/>
            <person name="Fukazawa S."/>
            <person name="Sawabe T."/>
        </authorList>
    </citation>
    <scope>NUCLEOTIDE SEQUENCE [LARGE SCALE GENOMIC DNA]</scope>
    <source>
        <strain evidence="3 4">ISO32</strain>
    </source>
</reference>
<dbReference type="Pfam" id="PF04023">
    <property type="entry name" value="FeoA"/>
    <property type="match status" value="1"/>
</dbReference>
<evidence type="ECO:0000313" key="4">
    <source>
        <dbReference type="Proteomes" id="UP001321445"/>
    </source>
</evidence>
<dbReference type="EMBL" id="AP027370">
    <property type="protein sequence ID" value="BDY12206.1"/>
    <property type="molecule type" value="Genomic_DNA"/>
</dbReference>